<feature type="compositionally biased region" description="Low complexity" evidence="7">
    <location>
        <begin position="208"/>
        <end position="229"/>
    </location>
</feature>
<dbReference type="EMBL" id="CP007128">
    <property type="protein sequence ID" value="AHG89329.1"/>
    <property type="molecule type" value="Genomic_DNA"/>
</dbReference>
<keyword evidence="10" id="KW-1185">Reference proteome</keyword>
<proteinExistence type="predicted"/>
<dbReference type="PRINTS" id="PR00605">
    <property type="entry name" value="CYTCHROMECIC"/>
</dbReference>
<dbReference type="STRING" id="861299.J421_1792"/>
<dbReference type="InterPro" id="IPR036909">
    <property type="entry name" value="Cyt_c-like_dom_sf"/>
</dbReference>
<dbReference type="GO" id="GO:0020037">
    <property type="term" value="F:heme binding"/>
    <property type="evidence" value="ECO:0007669"/>
    <property type="project" value="InterPro"/>
</dbReference>
<feature type="region of interest" description="Disordered" evidence="7">
    <location>
        <begin position="172"/>
        <end position="229"/>
    </location>
</feature>
<keyword evidence="2 6" id="KW-0349">Heme</keyword>
<evidence type="ECO:0000256" key="1">
    <source>
        <dbReference type="ARBA" id="ARBA00022448"/>
    </source>
</evidence>
<reference evidence="9 10" key="1">
    <citation type="journal article" date="2014" name="Genome Announc.">
        <title>Genome Sequence and Methylome of Soil Bacterium Gemmatirosa kalamazoonensis KBS708T, a Member of the Rarely Cultivated Gemmatimonadetes Phylum.</title>
        <authorList>
            <person name="Debruyn J.M."/>
            <person name="Radosevich M."/>
            <person name="Wommack K.E."/>
            <person name="Polson S.W."/>
            <person name="Hauser L.J."/>
            <person name="Fawaz M.N."/>
            <person name="Korlach J."/>
            <person name="Tsai Y.C."/>
        </authorList>
    </citation>
    <scope>NUCLEOTIDE SEQUENCE [LARGE SCALE GENOMIC DNA]</scope>
    <source>
        <strain evidence="9 10">KBS708</strain>
    </source>
</reference>
<dbReference type="HOGENOM" id="CLU_105359_1_0_0"/>
<organism evidence="9 10">
    <name type="scientific">Gemmatirosa kalamazoonensis</name>
    <dbReference type="NCBI Taxonomy" id="861299"/>
    <lineage>
        <taxon>Bacteria</taxon>
        <taxon>Pseudomonadati</taxon>
        <taxon>Gemmatimonadota</taxon>
        <taxon>Gemmatimonadia</taxon>
        <taxon>Gemmatimonadales</taxon>
        <taxon>Gemmatimonadaceae</taxon>
        <taxon>Gemmatirosa</taxon>
    </lineage>
</organism>
<evidence type="ECO:0000256" key="4">
    <source>
        <dbReference type="ARBA" id="ARBA00022982"/>
    </source>
</evidence>
<evidence type="ECO:0000313" key="9">
    <source>
        <dbReference type="EMBL" id="AHG89329.1"/>
    </source>
</evidence>
<evidence type="ECO:0000256" key="3">
    <source>
        <dbReference type="ARBA" id="ARBA00022723"/>
    </source>
</evidence>
<dbReference type="InterPro" id="IPR008168">
    <property type="entry name" value="Cyt_C_IC"/>
</dbReference>
<feature type="compositionally biased region" description="Polar residues" evidence="7">
    <location>
        <begin position="178"/>
        <end position="207"/>
    </location>
</feature>
<evidence type="ECO:0000313" key="10">
    <source>
        <dbReference type="Proteomes" id="UP000019151"/>
    </source>
</evidence>
<dbReference type="OrthoDB" id="9811281at2"/>
<dbReference type="InParanoid" id="W0RE15"/>
<evidence type="ECO:0000256" key="6">
    <source>
        <dbReference type="PROSITE-ProRule" id="PRU00433"/>
    </source>
</evidence>
<keyword evidence="4" id="KW-0249">Electron transport</keyword>
<evidence type="ECO:0000256" key="7">
    <source>
        <dbReference type="SAM" id="MobiDB-lite"/>
    </source>
</evidence>
<dbReference type="PROSITE" id="PS51007">
    <property type="entry name" value="CYTC"/>
    <property type="match status" value="1"/>
</dbReference>
<dbReference type="Gene3D" id="1.10.760.10">
    <property type="entry name" value="Cytochrome c-like domain"/>
    <property type="match status" value="1"/>
</dbReference>
<sequence>MCSAFREGRRARGHEGRRIARALLPSCALALLLGTACDREVRRFRESPPSAQPAGLVRVSTLQPGPVLDSAHLGNIYQENAYAVTQGQRLFGWYNCAGCHANGGGGMGPALTDDQWIYGSAPEQIYQTIAEGRPNGMPSWGGRIPTPQIWMIVAYVRSLSGLTPSWSRSARQDHLMNTPGSQSLQHAETPKMSTPGSGAEMPTTSPQASKPMAPAAASTTPGTTKPARP</sequence>
<dbReference type="PATRIC" id="fig|861299.3.peg.1822"/>
<dbReference type="GO" id="GO:0009055">
    <property type="term" value="F:electron transfer activity"/>
    <property type="evidence" value="ECO:0007669"/>
    <property type="project" value="InterPro"/>
</dbReference>
<dbReference type="Proteomes" id="UP000019151">
    <property type="component" value="Chromosome"/>
</dbReference>
<accession>W0RE15</accession>
<name>W0RE15_9BACT</name>
<dbReference type="KEGG" id="gba:J421_1792"/>
<dbReference type="Pfam" id="PF13442">
    <property type="entry name" value="Cytochrome_CBB3"/>
    <property type="match status" value="1"/>
</dbReference>
<keyword evidence="1" id="KW-0813">Transport</keyword>
<dbReference type="eggNOG" id="COG2010">
    <property type="taxonomic scope" value="Bacteria"/>
</dbReference>
<evidence type="ECO:0000259" key="8">
    <source>
        <dbReference type="PROSITE" id="PS51007"/>
    </source>
</evidence>
<keyword evidence="3 6" id="KW-0479">Metal-binding</keyword>
<dbReference type="AlphaFoldDB" id="W0RE15"/>
<keyword evidence="5 6" id="KW-0408">Iron</keyword>
<dbReference type="SUPFAM" id="SSF46626">
    <property type="entry name" value="Cytochrome c"/>
    <property type="match status" value="1"/>
</dbReference>
<evidence type="ECO:0000256" key="5">
    <source>
        <dbReference type="ARBA" id="ARBA00023004"/>
    </source>
</evidence>
<evidence type="ECO:0000256" key="2">
    <source>
        <dbReference type="ARBA" id="ARBA00022617"/>
    </source>
</evidence>
<dbReference type="GO" id="GO:0005506">
    <property type="term" value="F:iron ion binding"/>
    <property type="evidence" value="ECO:0007669"/>
    <property type="project" value="InterPro"/>
</dbReference>
<protein>
    <submittedName>
        <fullName evidence="9">Cytochrome c class I</fullName>
    </submittedName>
</protein>
<dbReference type="InterPro" id="IPR009056">
    <property type="entry name" value="Cyt_c-like_dom"/>
</dbReference>
<feature type="domain" description="Cytochrome c" evidence="8">
    <location>
        <begin position="82"/>
        <end position="160"/>
    </location>
</feature>
<gene>
    <name evidence="9" type="ORF">J421_1792</name>
</gene>